<feature type="region of interest" description="Disordered" evidence="1">
    <location>
        <begin position="56"/>
        <end position="89"/>
    </location>
</feature>
<dbReference type="InterPro" id="IPR016187">
    <property type="entry name" value="CTDL_fold"/>
</dbReference>
<accession>A0A1G7L3K2</accession>
<feature type="domain" description="Sulfatase-modifying factor enzyme-like" evidence="3">
    <location>
        <begin position="107"/>
        <end position="414"/>
    </location>
</feature>
<feature type="transmembrane region" description="Helical" evidence="2">
    <location>
        <begin position="21"/>
        <end position="41"/>
    </location>
</feature>
<dbReference type="PANTHER" id="PTHR23150">
    <property type="entry name" value="SULFATASE MODIFYING FACTOR 1, 2"/>
    <property type="match status" value="1"/>
</dbReference>
<dbReference type="InterPro" id="IPR005532">
    <property type="entry name" value="SUMF_dom"/>
</dbReference>
<dbReference type="GO" id="GO:0120147">
    <property type="term" value="F:formylglycine-generating oxidase activity"/>
    <property type="evidence" value="ECO:0007669"/>
    <property type="project" value="TreeGrafter"/>
</dbReference>
<evidence type="ECO:0000313" key="5">
    <source>
        <dbReference type="Proteomes" id="UP000182427"/>
    </source>
</evidence>
<keyword evidence="5" id="KW-1185">Reference proteome</keyword>
<dbReference type="InterPro" id="IPR051043">
    <property type="entry name" value="Sulfatase_Mod_Factor_Kinase"/>
</dbReference>
<keyword evidence="2" id="KW-1133">Transmembrane helix</keyword>
<evidence type="ECO:0000259" key="3">
    <source>
        <dbReference type="Pfam" id="PF03781"/>
    </source>
</evidence>
<protein>
    <submittedName>
        <fullName evidence="4">Formylglycine-generating enzyme, required for sulfatase activity, contains SUMF1/FGE domain</fullName>
    </submittedName>
</protein>
<organism evidence="4 5">
    <name type="scientific">Terriglobus roseus</name>
    <dbReference type="NCBI Taxonomy" id="392734"/>
    <lineage>
        <taxon>Bacteria</taxon>
        <taxon>Pseudomonadati</taxon>
        <taxon>Acidobacteriota</taxon>
        <taxon>Terriglobia</taxon>
        <taxon>Terriglobales</taxon>
        <taxon>Acidobacteriaceae</taxon>
        <taxon>Terriglobus</taxon>
    </lineage>
</organism>
<keyword evidence="2" id="KW-0472">Membrane</keyword>
<feature type="compositionally biased region" description="Polar residues" evidence="1">
    <location>
        <begin position="351"/>
        <end position="365"/>
    </location>
</feature>
<dbReference type="Pfam" id="PF03781">
    <property type="entry name" value="FGE-sulfatase"/>
    <property type="match status" value="1"/>
</dbReference>
<sequence length="436" mass="48097">MGYPMKTSKKSASKKQFSRTPVPYILVGVLLIAAVAVAIVIRKPVHAAIALPAVSDDKHDASPIENAKADNQEPDAMKHDGPMSQSESSFQPTVLNTAKPSSVIPEGMSWIPGGEFSMGAQAPPGTNDVGMRATYDSRPIHRVYVDGFYMDKTDVTNAEFSRFVKATGYVTVAERKPRAEDYPGAPPENLVAGSVVFTPPDHPVALDNYFQWWRYVPGADWKHPQGPASSIDGKGDYPVVQIAYEDAQAYAKWAGKRLPTEAEWEFAARGGLTGKPYVWGDEFRPHQHWMANTHEGHFPDTNTGEDGYVGTSPVKHFAPNNYGLYDMAGNVWQWTSDWYRPDYYKQLSAQGEVTRNPQGPESSWDPSEPGHEKKVHRGGSYLCTDQYCSRYMLGTRGKGDADTGTNHLGFRCVKDVRPNSSMVAAKDSEKQTSPKS</sequence>
<dbReference type="PANTHER" id="PTHR23150:SF19">
    <property type="entry name" value="FORMYLGLYCINE-GENERATING ENZYME"/>
    <property type="match status" value="1"/>
</dbReference>
<keyword evidence="2" id="KW-0812">Transmembrane</keyword>
<feature type="compositionally biased region" description="Basic and acidic residues" evidence="1">
    <location>
        <begin position="56"/>
        <end position="81"/>
    </location>
</feature>
<name>A0A1G7L3K2_9BACT</name>
<dbReference type="Proteomes" id="UP000182427">
    <property type="component" value="Chromosome I"/>
</dbReference>
<dbReference type="InterPro" id="IPR042095">
    <property type="entry name" value="SUMF_sf"/>
</dbReference>
<evidence type="ECO:0000313" key="4">
    <source>
        <dbReference type="EMBL" id="SDF43589.1"/>
    </source>
</evidence>
<gene>
    <name evidence="4" type="ORF">SAMN05444167_2400</name>
</gene>
<evidence type="ECO:0000256" key="1">
    <source>
        <dbReference type="SAM" id="MobiDB-lite"/>
    </source>
</evidence>
<dbReference type="EMBL" id="LT629690">
    <property type="protein sequence ID" value="SDF43589.1"/>
    <property type="molecule type" value="Genomic_DNA"/>
</dbReference>
<dbReference type="AlphaFoldDB" id="A0A1G7L3K2"/>
<reference evidence="4 5" key="1">
    <citation type="submission" date="2016-10" db="EMBL/GenBank/DDBJ databases">
        <authorList>
            <person name="de Groot N.N."/>
        </authorList>
    </citation>
    <scope>NUCLEOTIDE SEQUENCE [LARGE SCALE GENOMIC DNA]</scope>
    <source>
        <strain evidence="4 5">GAS232</strain>
    </source>
</reference>
<dbReference type="SUPFAM" id="SSF56436">
    <property type="entry name" value="C-type lectin-like"/>
    <property type="match status" value="1"/>
</dbReference>
<proteinExistence type="predicted"/>
<feature type="region of interest" description="Disordered" evidence="1">
    <location>
        <begin position="351"/>
        <end position="377"/>
    </location>
</feature>
<dbReference type="Gene3D" id="3.90.1580.10">
    <property type="entry name" value="paralog of FGE (formylglycine-generating enzyme)"/>
    <property type="match status" value="1"/>
</dbReference>
<evidence type="ECO:0000256" key="2">
    <source>
        <dbReference type="SAM" id="Phobius"/>
    </source>
</evidence>